<evidence type="ECO:0000313" key="1">
    <source>
        <dbReference type="EMBL" id="GGE80796.1"/>
    </source>
</evidence>
<dbReference type="RefSeq" id="WP_188726679.1">
    <property type="nucleotide sequence ID" value="NZ_BMIT01000001.1"/>
</dbReference>
<proteinExistence type="predicted"/>
<name>A0ABQ1T309_9GAMM</name>
<dbReference type="EMBL" id="BMIT01000001">
    <property type="protein sequence ID" value="GGE80796.1"/>
    <property type="molecule type" value="Genomic_DNA"/>
</dbReference>
<organism evidence="1 2">
    <name type="scientific">Pseudoalteromonas gelatinilytica</name>
    <dbReference type="NCBI Taxonomy" id="1703256"/>
    <lineage>
        <taxon>Bacteria</taxon>
        <taxon>Pseudomonadati</taxon>
        <taxon>Pseudomonadota</taxon>
        <taxon>Gammaproteobacteria</taxon>
        <taxon>Alteromonadales</taxon>
        <taxon>Pseudoalteromonadaceae</taxon>
        <taxon>Pseudoalteromonas</taxon>
    </lineage>
</organism>
<dbReference type="Proteomes" id="UP000638462">
    <property type="component" value="Unassembled WGS sequence"/>
</dbReference>
<gene>
    <name evidence="1" type="ORF">GCM10008027_01910</name>
</gene>
<evidence type="ECO:0000313" key="2">
    <source>
        <dbReference type="Proteomes" id="UP000638462"/>
    </source>
</evidence>
<keyword evidence="2" id="KW-1185">Reference proteome</keyword>
<comment type="caution">
    <text evidence="1">The sequence shown here is derived from an EMBL/GenBank/DDBJ whole genome shotgun (WGS) entry which is preliminary data.</text>
</comment>
<sequence>MQPTYAVDIDRGVLEPPIWLQTSPKLAPFTTSQDMRFNAKQHRYLWLPKGYWLDIDPEHLNKFIISAGNTQYIQQRLQVHRDLLCDTKRCQLPAMGHNRIVAIQNHLDEDTTFKAMVGHIPQNVDSFRRALSLAKPSVVTKNRRGSERYYQLNKDDEVTLFFSAAKKLKLSVRQNMQQPDEKGVVYAYVDKQLVAKINTINSQALEYKEQSLGLENTEYLAIAAGQYLTIKSKTDAFIKLEQSHRAIYDDNVAEKEQEKHLLPYWYQVANDAISAVYNDHSLHVFSDDVFTANNPLATKRHNNLLSMMTGQSQLWGSYRTFSAVETKSRMVSELVEQRLVDDQFYPRINQQLRLISTLNQSAQLFDLSSKKRATPWLTLIAKSTKDSQLKLSSGENSWLVNLKATEDFQSLIISVPLNSQSLTIQSLSSQTNQIEFALYARTLTDLPSDEVIYQQAVSTKNLRPAISKLIADDLHKQHADYLAAIEPYAPARKNVTAFNAEQSLLTAKDLATSAPLDALAFLKPLTQNADTAIAEQAWQLRVAILREQEQFHLANSYLEGLYKSTQQLQLKQFAAQALIDSYQTEHQDIKLFALCAGNLTTIKECQPILINLAVKQQKHRLAAWLAYSSTVPTKVSESFKALNYQTLSAHPFVDEARYQLKAGSQETFINSQGKLQNTVITEAMPWSFNAQTPINLVIKARTAAKQNGEYQTAWLMAQSQYQHKLMPIFSDIPATTLFVKNQQAASVAATLVVRLQAGEALTITADHTSYLDVSFIPESLFNQFDYVSDAANKSTSNDIMSLIYSADATQADLLLNGLYLLSKKRLTNNQYTQLLQRLETLDADAKSTFLQNRIESYGQWQPLDSLLDFAGTRLFDMQSTAQSSFADRFTLLNTQAGSNEGILLRPFHTLNIDLAQTEGQQIRFKFNFSTAELARANVANLSLQLANVQKVWSVTEQQSIPFTFNKRELDNNIISLRWLNPYLSQHLTIEAEQYIAGRWQHLALPTTLLFYTVTPDTPLMAKLPADRLIKLEEMNEFKRTERRFFHPAGKVEVTADKLQYVRLYSWQLSEQSNKISPYSQAKTLLPELITYQAPEQPSIINEQVNLHSDELNWQGFIRYDQQTIFQSAEDIPAREEIDIGARLRLNDDNHWYQLEGYYSLSDTQADIFALNGYHSWQDENSPWYIDTQINSRWQPSHDSFDLQYALDASISIGQSWQRDTVHRHQWQVTPYIRYSSADLDDYLADEQLNSSIFNFYRENHASGWLSYYQYRYQPWVDNYLNFGVSSGSNDDWLSLDYLKFNSSWNQYYHGHIFQVGLDSYYRFADDHRATATWQYITRFAWQKQVNLGSFTNGWLKLSWQQDWVWNNHNISVEFSSGNNQHTGFAPFAHDEIIFPALQLNHLLEHSDYEQ</sequence>
<reference evidence="2" key="1">
    <citation type="journal article" date="2019" name="Int. J. Syst. Evol. Microbiol.">
        <title>The Global Catalogue of Microorganisms (GCM) 10K type strain sequencing project: providing services to taxonomists for standard genome sequencing and annotation.</title>
        <authorList>
            <consortium name="The Broad Institute Genomics Platform"/>
            <consortium name="The Broad Institute Genome Sequencing Center for Infectious Disease"/>
            <person name="Wu L."/>
            <person name="Ma J."/>
        </authorList>
    </citation>
    <scope>NUCLEOTIDE SEQUENCE [LARGE SCALE GENOMIC DNA]</scope>
    <source>
        <strain evidence="2">CGMCC 1.15394</strain>
    </source>
</reference>
<accession>A0ABQ1T309</accession>
<protein>
    <submittedName>
        <fullName evidence="1">Uncharacterized protein</fullName>
    </submittedName>
</protein>